<dbReference type="Proteomes" id="UP000559256">
    <property type="component" value="Unassembled WGS sequence"/>
</dbReference>
<evidence type="ECO:0000313" key="2">
    <source>
        <dbReference type="Proteomes" id="UP000559256"/>
    </source>
</evidence>
<protein>
    <submittedName>
        <fullName evidence="1">Uncharacterized protein</fullName>
    </submittedName>
</protein>
<name>A0A8H5FQ08_9AGAR</name>
<keyword evidence="2" id="KW-1185">Reference proteome</keyword>
<proteinExistence type="predicted"/>
<dbReference type="AlphaFoldDB" id="A0A8H5FQ08"/>
<evidence type="ECO:0000313" key="1">
    <source>
        <dbReference type="EMBL" id="KAF5344458.1"/>
    </source>
</evidence>
<comment type="caution">
    <text evidence="1">The sequence shown here is derived from an EMBL/GenBank/DDBJ whole genome shotgun (WGS) entry which is preliminary data.</text>
</comment>
<dbReference type="OrthoDB" id="184880at2759"/>
<dbReference type="InterPro" id="IPR029063">
    <property type="entry name" value="SAM-dependent_MTases_sf"/>
</dbReference>
<sequence>MAPRPIKFDRFMGSRLRSDVSSHFCSRSRCLFDLFPQFHNASCWTDKFDFINQSLLLGSLTREEWNLDLKELWRVTKPGGHVQFFEPSSECWDCPVDLAPANVEGQLLPPPYSSMCTHLCPPSLSWSPVPMPIRYLTLTLTLAPIILLRSKHGIGFRFAPPSSSPGPSIGVG</sequence>
<organism evidence="1 2">
    <name type="scientific">Tetrapyrgos nigripes</name>
    <dbReference type="NCBI Taxonomy" id="182062"/>
    <lineage>
        <taxon>Eukaryota</taxon>
        <taxon>Fungi</taxon>
        <taxon>Dikarya</taxon>
        <taxon>Basidiomycota</taxon>
        <taxon>Agaricomycotina</taxon>
        <taxon>Agaricomycetes</taxon>
        <taxon>Agaricomycetidae</taxon>
        <taxon>Agaricales</taxon>
        <taxon>Marasmiineae</taxon>
        <taxon>Marasmiaceae</taxon>
        <taxon>Tetrapyrgos</taxon>
    </lineage>
</organism>
<gene>
    <name evidence="1" type="ORF">D9758_014156</name>
</gene>
<accession>A0A8H5FQ08</accession>
<reference evidence="1 2" key="1">
    <citation type="journal article" date="2020" name="ISME J.">
        <title>Uncovering the hidden diversity of litter-decomposition mechanisms in mushroom-forming fungi.</title>
        <authorList>
            <person name="Floudas D."/>
            <person name="Bentzer J."/>
            <person name="Ahren D."/>
            <person name="Johansson T."/>
            <person name="Persson P."/>
            <person name="Tunlid A."/>
        </authorList>
    </citation>
    <scope>NUCLEOTIDE SEQUENCE [LARGE SCALE GENOMIC DNA]</scope>
    <source>
        <strain evidence="1 2">CBS 291.85</strain>
    </source>
</reference>
<dbReference type="EMBL" id="JAACJM010000124">
    <property type="protein sequence ID" value="KAF5344458.1"/>
    <property type="molecule type" value="Genomic_DNA"/>
</dbReference>
<dbReference type="SUPFAM" id="SSF53335">
    <property type="entry name" value="S-adenosyl-L-methionine-dependent methyltransferases"/>
    <property type="match status" value="1"/>
</dbReference>